<proteinExistence type="predicted"/>
<dbReference type="HOGENOM" id="CLU_1419750_0_0_5"/>
<evidence type="ECO:0000313" key="3">
    <source>
        <dbReference type="Proteomes" id="UP000002745"/>
    </source>
</evidence>
<dbReference type="AlphaFoldDB" id="C6XKI7"/>
<keyword evidence="1" id="KW-0812">Transmembrane</keyword>
<keyword evidence="1" id="KW-0472">Membrane</keyword>
<reference evidence="3" key="1">
    <citation type="journal article" date="2011" name="J. Bacteriol.">
        <title>Genome sequences of eight morphologically diverse alphaproteobacteria.</title>
        <authorList>
            <consortium name="US DOE Joint Genome Institute"/>
            <person name="Brown P.J."/>
            <person name="Kysela D.T."/>
            <person name="Buechlein A."/>
            <person name="Hemmerich C."/>
            <person name="Brun Y.V."/>
        </authorList>
    </citation>
    <scope>NUCLEOTIDE SEQUENCE [LARGE SCALE GENOMIC DNA]</scope>
    <source>
        <strain evidence="3">ATCC 49814 / DSM 5838 / IFAM 1418</strain>
    </source>
</reference>
<protein>
    <submittedName>
        <fullName evidence="2">Uncharacterized protein</fullName>
    </submittedName>
</protein>
<evidence type="ECO:0000313" key="2">
    <source>
        <dbReference type="EMBL" id="ACT59554.1"/>
    </source>
</evidence>
<name>C6XKI7_HIRBI</name>
<organism evidence="2 3">
    <name type="scientific">Hirschia baltica (strain ATCC 49814 / DSM 5838 / IFAM 1418)</name>
    <dbReference type="NCBI Taxonomy" id="582402"/>
    <lineage>
        <taxon>Bacteria</taxon>
        <taxon>Pseudomonadati</taxon>
        <taxon>Pseudomonadota</taxon>
        <taxon>Alphaproteobacteria</taxon>
        <taxon>Hyphomonadales</taxon>
        <taxon>Hyphomonadaceae</taxon>
        <taxon>Hirschia</taxon>
    </lineage>
</organism>
<dbReference type="STRING" id="582402.Hbal_1868"/>
<keyword evidence="1" id="KW-1133">Transmembrane helix</keyword>
<dbReference type="EMBL" id="CP001678">
    <property type="protein sequence ID" value="ACT59554.1"/>
    <property type="molecule type" value="Genomic_DNA"/>
</dbReference>
<keyword evidence="3" id="KW-1185">Reference proteome</keyword>
<feature type="transmembrane region" description="Helical" evidence="1">
    <location>
        <begin position="164"/>
        <end position="183"/>
    </location>
</feature>
<evidence type="ECO:0000256" key="1">
    <source>
        <dbReference type="SAM" id="Phobius"/>
    </source>
</evidence>
<dbReference type="KEGG" id="hba:Hbal_1868"/>
<dbReference type="Proteomes" id="UP000002745">
    <property type="component" value="Chromosome"/>
</dbReference>
<sequence length="191" mass="21643">MSKIRFTLEHLKPHLTTSFLICFAFLLSYASAHFVALQSSQISAKQEIETDAVLLNAALEKTDADLQDLIEWIDSQVQMQRYPAEKLYFLADSERNRITGNLKAWPEHAQPYNGWHQFNGSETGITIGPSYARVSSINIDETTKPYKLLIGRQTPSTPFVFQKIWPVFLSLALIFGICGGFIFQAQKPNKD</sequence>
<accession>C6XKI7</accession>
<gene>
    <name evidence="2" type="ordered locus">Hbal_1868</name>
</gene>
<dbReference type="RefSeq" id="WP_015827704.1">
    <property type="nucleotide sequence ID" value="NC_012982.1"/>
</dbReference>